<keyword evidence="3" id="KW-0722">Serine protease inhibitor</keyword>
<organism evidence="6 7">
    <name type="scientific">Stomoxys calcitrans</name>
    <name type="common">Stable fly</name>
    <name type="synonym">Conops calcitrans</name>
    <dbReference type="NCBI Taxonomy" id="35570"/>
    <lineage>
        <taxon>Eukaryota</taxon>
        <taxon>Metazoa</taxon>
        <taxon>Ecdysozoa</taxon>
        <taxon>Arthropoda</taxon>
        <taxon>Hexapoda</taxon>
        <taxon>Insecta</taxon>
        <taxon>Pterygota</taxon>
        <taxon>Neoptera</taxon>
        <taxon>Endopterygota</taxon>
        <taxon>Diptera</taxon>
        <taxon>Brachycera</taxon>
        <taxon>Muscomorpha</taxon>
        <taxon>Muscoidea</taxon>
        <taxon>Muscidae</taxon>
        <taxon>Stomoxys</taxon>
    </lineage>
</organism>
<evidence type="ECO:0000259" key="5">
    <source>
        <dbReference type="SMART" id="SM00093"/>
    </source>
</evidence>
<proteinExistence type="inferred from homology"/>
<evidence type="ECO:0000256" key="2">
    <source>
        <dbReference type="ARBA" id="ARBA00022690"/>
    </source>
</evidence>
<name>A0A1I8Q5V7_STOCA</name>
<dbReference type="InterPro" id="IPR036186">
    <property type="entry name" value="Serpin_sf"/>
</dbReference>
<dbReference type="InterPro" id="IPR042178">
    <property type="entry name" value="Serpin_sf_1"/>
</dbReference>
<keyword evidence="7" id="KW-1185">Reference proteome</keyword>
<dbReference type="Pfam" id="PF00079">
    <property type="entry name" value="Serpin"/>
    <property type="match status" value="1"/>
</dbReference>
<dbReference type="Proteomes" id="UP000095300">
    <property type="component" value="Unassembled WGS sequence"/>
</dbReference>
<dbReference type="GO" id="GO:0004867">
    <property type="term" value="F:serine-type endopeptidase inhibitor activity"/>
    <property type="evidence" value="ECO:0007669"/>
    <property type="project" value="UniProtKB-KW"/>
</dbReference>
<accession>A0A1I8Q5V7</accession>
<dbReference type="GO" id="GO:0005615">
    <property type="term" value="C:extracellular space"/>
    <property type="evidence" value="ECO:0007669"/>
    <property type="project" value="InterPro"/>
</dbReference>
<gene>
    <name evidence="6" type="primary">106080739</name>
</gene>
<dbReference type="SUPFAM" id="SSF56574">
    <property type="entry name" value="Serpins"/>
    <property type="match status" value="1"/>
</dbReference>
<reference evidence="6" key="1">
    <citation type="submission" date="2020-05" db="UniProtKB">
        <authorList>
            <consortium name="EnsemblMetazoa"/>
        </authorList>
    </citation>
    <scope>IDENTIFICATION</scope>
    <source>
        <strain evidence="6">USDA</strain>
    </source>
</reference>
<dbReference type="PANTHER" id="PTHR11461:SF211">
    <property type="entry name" value="GH10112P-RELATED"/>
    <property type="match status" value="1"/>
</dbReference>
<keyword evidence="2" id="KW-0646">Protease inhibitor</keyword>
<sequence length="376" mass="41982">MSEIEKKFARGGAELTLELFDKLQASTNKDNILLSPLSIQTAMALAFAGAKGATADEIASAMKFVSKCPKEVAESFHTVLAKYQDSALVKIANKVYVQEGNAIKPEYATVTKEKYHAAAETVDFAKSEAAAQNINAWVENKTAGKITDLVSADSLGPDTRLVLLNALHFKGEWQEKFDEEDTREDDFWLNEEESVQVKFMFRQSNFRYGYIREFECEALELPYKDSDLSMFVLLPDKRDGLKDLAEKLKTVNLLDLDQKLHDADDMIVRFPKFKIEYSIELSDVLKELGIVNAFGQTADFGSILELPQGIKISKVLHKTCIEVNEEGSEAAAATAVVAVGYCMPMQCCANHGFFYFIWNKKDILFAGVFANPQSLQ</sequence>
<dbReference type="CDD" id="cd19601">
    <property type="entry name" value="serpin42Da-like"/>
    <property type="match status" value="1"/>
</dbReference>
<dbReference type="Gene3D" id="3.30.497.10">
    <property type="entry name" value="Antithrombin, subunit I, domain 2"/>
    <property type="match status" value="1"/>
</dbReference>
<evidence type="ECO:0000313" key="7">
    <source>
        <dbReference type="Proteomes" id="UP000095300"/>
    </source>
</evidence>
<dbReference type="SMART" id="SM00093">
    <property type="entry name" value="SERPIN"/>
    <property type="match status" value="1"/>
</dbReference>
<dbReference type="KEGG" id="scac:106080739"/>
<feature type="domain" description="Serpin" evidence="5">
    <location>
        <begin position="17"/>
        <end position="372"/>
    </location>
</feature>
<dbReference type="EnsemblMetazoa" id="SCAU014205-RA">
    <property type="protein sequence ID" value="SCAU014205-PA"/>
    <property type="gene ID" value="SCAU014205"/>
</dbReference>
<dbReference type="AlphaFoldDB" id="A0A1I8Q5V7"/>
<evidence type="ECO:0000256" key="1">
    <source>
        <dbReference type="ARBA" id="ARBA00009500"/>
    </source>
</evidence>
<evidence type="ECO:0000256" key="4">
    <source>
        <dbReference type="RuleBase" id="RU000411"/>
    </source>
</evidence>
<dbReference type="PANTHER" id="PTHR11461">
    <property type="entry name" value="SERINE PROTEASE INHIBITOR, SERPIN"/>
    <property type="match status" value="1"/>
</dbReference>
<evidence type="ECO:0000313" key="6">
    <source>
        <dbReference type="EnsemblMetazoa" id="SCAU014205-PA"/>
    </source>
</evidence>
<dbReference type="InterPro" id="IPR042185">
    <property type="entry name" value="Serpin_sf_2"/>
</dbReference>
<dbReference type="OrthoDB" id="671595at2759"/>
<dbReference type="InterPro" id="IPR023796">
    <property type="entry name" value="Serpin_dom"/>
</dbReference>
<dbReference type="InterPro" id="IPR000215">
    <property type="entry name" value="Serpin_fam"/>
</dbReference>
<dbReference type="Gene3D" id="2.30.39.10">
    <property type="entry name" value="Alpha-1-antitrypsin, domain 1"/>
    <property type="match status" value="1"/>
</dbReference>
<evidence type="ECO:0000256" key="3">
    <source>
        <dbReference type="ARBA" id="ARBA00022900"/>
    </source>
</evidence>
<protein>
    <recommendedName>
        <fullName evidence="5">Serpin domain-containing protein</fullName>
    </recommendedName>
</protein>
<dbReference type="VEuPathDB" id="VectorBase:SCAU014205"/>
<comment type="similarity">
    <text evidence="1 4">Belongs to the serpin family.</text>
</comment>